<dbReference type="Pfam" id="PF13088">
    <property type="entry name" value="BNR_2"/>
    <property type="match status" value="1"/>
</dbReference>
<dbReference type="RefSeq" id="WP_406751323.1">
    <property type="nucleotide sequence ID" value="NZ_JBEWZH010000005.1"/>
</dbReference>
<proteinExistence type="predicted"/>
<sequence length="339" mass="37913">MKILYLLALLVLGQGAFAQITSSGFIYEKAPFPECHASTIEETPTGLVTAWFGGTEERHPDVGIWVSRMVKGKWTAPMEVANGVQNSTIRYPLWNPVLFQMPASKGGELLLFYKEGPTPKDWWGMIKRSKDGGKTWSNTERLPLGILGPIKNKPVMLKDGTLLCPTSSEDNGWRVHFEMTKDGGRTWTRTEAINDGKEFSAIQPSVLFLKDGRLQILCRSKNGYILESYSSDQGKTWSALKAISLPNPNSGTDAVTLKDGRQVLVYNHVTKESQEWGGKRSPLNVAISSDSKNWKELAILENEPKAEFSYPAVIQTKDGKIHITYTWKREKIKHVVISL</sequence>
<dbReference type="EMBL" id="JBEWZH010000005">
    <property type="protein sequence ID" value="MFL0162473.1"/>
    <property type="molecule type" value="Genomic_DNA"/>
</dbReference>
<feature type="signal peptide" evidence="1">
    <location>
        <begin position="1"/>
        <end position="18"/>
    </location>
</feature>
<reference evidence="3 4" key="1">
    <citation type="submission" date="2024-07" db="EMBL/GenBank/DDBJ databases">
        <authorList>
            <person name="Pitt A."/>
            <person name="Hahn M.W."/>
        </authorList>
    </citation>
    <scope>NUCLEOTIDE SEQUENCE [LARGE SCALE GENOMIC DNA]</scope>
    <source>
        <strain evidence="3 4">1-SAACH-A3</strain>
    </source>
</reference>
<dbReference type="SUPFAM" id="SSF50939">
    <property type="entry name" value="Sialidases"/>
    <property type="match status" value="1"/>
</dbReference>
<dbReference type="CDD" id="cd15482">
    <property type="entry name" value="Sialidase_non-viral"/>
    <property type="match status" value="1"/>
</dbReference>
<feature type="chain" id="PRO_5047032076" evidence="1">
    <location>
        <begin position="19"/>
        <end position="339"/>
    </location>
</feature>
<keyword evidence="1" id="KW-0732">Signal</keyword>
<dbReference type="InterPro" id="IPR011040">
    <property type="entry name" value="Sialidase"/>
</dbReference>
<dbReference type="PANTHER" id="PTHR43752:SF2">
    <property type="entry name" value="BNR_ASP-BOX REPEAT FAMILY PROTEIN"/>
    <property type="match status" value="1"/>
</dbReference>
<evidence type="ECO:0000313" key="4">
    <source>
        <dbReference type="Proteomes" id="UP001623558"/>
    </source>
</evidence>
<evidence type="ECO:0000256" key="1">
    <source>
        <dbReference type="SAM" id="SignalP"/>
    </source>
</evidence>
<accession>A0ABW8RUP9</accession>
<feature type="domain" description="Sialidase" evidence="2">
    <location>
        <begin position="47"/>
        <end position="323"/>
    </location>
</feature>
<evidence type="ECO:0000259" key="2">
    <source>
        <dbReference type="Pfam" id="PF13088"/>
    </source>
</evidence>
<dbReference type="InterPro" id="IPR036278">
    <property type="entry name" value="Sialidase_sf"/>
</dbReference>
<protein>
    <submittedName>
        <fullName evidence="3">Sialidase family protein</fullName>
    </submittedName>
</protein>
<dbReference type="Gene3D" id="2.120.10.10">
    <property type="match status" value="1"/>
</dbReference>
<name>A0ABW8RUP9_9BACT</name>
<dbReference type="Proteomes" id="UP001623558">
    <property type="component" value="Unassembled WGS sequence"/>
</dbReference>
<keyword evidence="4" id="KW-1185">Reference proteome</keyword>
<gene>
    <name evidence="3" type="ORF">U0R11_08740</name>
</gene>
<evidence type="ECO:0000313" key="3">
    <source>
        <dbReference type="EMBL" id="MFL0162473.1"/>
    </source>
</evidence>
<dbReference type="PANTHER" id="PTHR43752">
    <property type="entry name" value="BNR/ASP-BOX REPEAT FAMILY PROTEIN"/>
    <property type="match status" value="1"/>
</dbReference>
<comment type="caution">
    <text evidence="3">The sequence shown here is derived from an EMBL/GenBank/DDBJ whole genome shotgun (WGS) entry which is preliminary data.</text>
</comment>
<organism evidence="3 4">
    <name type="scientific">Aquirufa salirivi</name>
    <dbReference type="NCBI Taxonomy" id="3104729"/>
    <lineage>
        <taxon>Bacteria</taxon>
        <taxon>Pseudomonadati</taxon>
        <taxon>Bacteroidota</taxon>
        <taxon>Cytophagia</taxon>
        <taxon>Cytophagales</taxon>
        <taxon>Flectobacillaceae</taxon>
        <taxon>Aquirufa</taxon>
    </lineage>
</organism>